<sequence length="334" mass="37358">MSDSNKIVAFPEIGEIEAEAAAWAVRIEDGTPEDYARFREWQSKSPLHREAAERFCSLLAQYDGLESYVEPRSEAEHPAPQRPHRRFWPKAAVGAIAATIAFGVYIKWPEPAPVILAYQTEIGAQKNISLPDGTNMVLNTNSKVEIILSAKGREVRLARGEAYFDVTHDKTRPFTVTVGQRQIRDIGTAFNVRKLDKAVEVTVTKGEVELRGASGAALTRANAGEALTFDAKIEKRKKLAVPELNRQLAWREGVLIYTGEPLSQMIADMNRYSHDKIELQDPELGKILVGGYFAIGKLDAMYQALDVNFGIRPVRLDKNHVMLVSRASETRRRK</sequence>
<name>A0A846MX78_9PROT</name>
<dbReference type="EMBL" id="JAASRM010000001">
    <property type="protein sequence ID" value="NIK88016.1"/>
    <property type="molecule type" value="Genomic_DNA"/>
</dbReference>
<evidence type="ECO:0000259" key="2">
    <source>
        <dbReference type="Pfam" id="PF16220"/>
    </source>
</evidence>
<dbReference type="Pfam" id="PF04773">
    <property type="entry name" value="FecR"/>
    <property type="match status" value="1"/>
</dbReference>
<dbReference type="PIRSF" id="PIRSF018266">
    <property type="entry name" value="FecR"/>
    <property type="match status" value="1"/>
</dbReference>
<organism evidence="3 4">
    <name type="scientific">Rhizomicrobium palustre</name>
    <dbReference type="NCBI Taxonomy" id="189966"/>
    <lineage>
        <taxon>Bacteria</taxon>
        <taxon>Pseudomonadati</taxon>
        <taxon>Pseudomonadota</taxon>
        <taxon>Alphaproteobacteria</taxon>
        <taxon>Micropepsales</taxon>
        <taxon>Micropepsaceae</taxon>
        <taxon>Rhizomicrobium</taxon>
    </lineage>
</organism>
<protein>
    <submittedName>
        <fullName evidence="3">Transmembrane sensor</fullName>
    </submittedName>
</protein>
<keyword evidence="4" id="KW-1185">Reference proteome</keyword>
<evidence type="ECO:0000313" key="4">
    <source>
        <dbReference type="Proteomes" id="UP000570514"/>
    </source>
</evidence>
<dbReference type="GO" id="GO:0016989">
    <property type="term" value="F:sigma factor antagonist activity"/>
    <property type="evidence" value="ECO:0007669"/>
    <property type="project" value="TreeGrafter"/>
</dbReference>
<proteinExistence type="predicted"/>
<evidence type="ECO:0000259" key="1">
    <source>
        <dbReference type="Pfam" id="PF04773"/>
    </source>
</evidence>
<keyword evidence="3" id="KW-0472">Membrane</keyword>
<dbReference type="InterPro" id="IPR032623">
    <property type="entry name" value="FecR_N"/>
</dbReference>
<dbReference type="PANTHER" id="PTHR30273:SF2">
    <property type="entry name" value="PROTEIN FECR"/>
    <property type="match status" value="1"/>
</dbReference>
<comment type="caution">
    <text evidence="3">The sequence shown here is derived from an EMBL/GenBank/DDBJ whole genome shotgun (WGS) entry which is preliminary data.</text>
</comment>
<dbReference type="InterPro" id="IPR012373">
    <property type="entry name" value="Ferrdict_sens_TM"/>
</dbReference>
<evidence type="ECO:0000313" key="3">
    <source>
        <dbReference type="EMBL" id="NIK88016.1"/>
    </source>
</evidence>
<dbReference type="Pfam" id="PF16220">
    <property type="entry name" value="DUF4880"/>
    <property type="match status" value="1"/>
</dbReference>
<gene>
    <name evidence="3" type="ORF">FHS83_001334</name>
</gene>
<dbReference type="Proteomes" id="UP000570514">
    <property type="component" value="Unassembled WGS sequence"/>
</dbReference>
<dbReference type="Gene3D" id="3.55.50.30">
    <property type="match status" value="1"/>
</dbReference>
<reference evidence="3 4" key="1">
    <citation type="submission" date="2020-03" db="EMBL/GenBank/DDBJ databases">
        <title>Genomic Encyclopedia of Type Strains, Phase IV (KMG-IV): sequencing the most valuable type-strain genomes for metagenomic binning, comparative biology and taxonomic classification.</title>
        <authorList>
            <person name="Goeker M."/>
        </authorList>
    </citation>
    <scope>NUCLEOTIDE SEQUENCE [LARGE SCALE GENOMIC DNA]</scope>
    <source>
        <strain evidence="3 4">DSM 19867</strain>
    </source>
</reference>
<dbReference type="RefSeq" id="WP_167082101.1">
    <property type="nucleotide sequence ID" value="NZ_BAAADC010000001.1"/>
</dbReference>
<dbReference type="AlphaFoldDB" id="A0A846MX78"/>
<dbReference type="InterPro" id="IPR006860">
    <property type="entry name" value="FecR"/>
</dbReference>
<feature type="domain" description="FecR N-terminal" evidence="2">
    <location>
        <begin position="19"/>
        <end position="58"/>
    </location>
</feature>
<feature type="domain" description="FecR protein" evidence="1">
    <location>
        <begin position="118"/>
        <end position="209"/>
    </location>
</feature>
<accession>A0A846MX78</accession>
<dbReference type="PANTHER" id="PTHR30273">
    <property type="entry name" value="PERIPLASMIC SIGNAL SENSOR AND SIGMA FACTOR ACTIVATOR FECR-RELATED"/>
    <property type="match status" value="1"/>
</dbReference>
<dbReference type="Gene3D" id="2.60.120.1440">
    <property type="match status" value="1"/>
</dbReference>
<keyword evidence="3" id="KW-0812">Transmembrane</keyword>